<name>A0A8X6PKT3_NEPPI</name>
<feature type="compositionally biased region" description="Polar residues" evidence="1">
    <location>
        <begin position="1"/>
        <end position="13"/>
    </location>
</feature>
<keyword evidence="3" id="KW-1185">Reference proteome</keyword>
<dbReference type="Proteomes" id="UP000887013">
    <property type="component" value="Unassembled WGS sequence"/>
</dbReference>
<feature type="non-terminal residue" evidence="2">
    <location>
        <position position="1"/>
    </location>
</feature>
<evidence type="ECO:0000313" key="3">
    <source>
        <dbReference type="Proteomes" id="UP000887013"/>
    </source>
</evidence>
<feature type="region of interest" description="Disordered" evidence="1">
    <location>
        <begin position="1"/>
        <end position="28"/>
    </location>
</feature>
<gene>
    <name evidence="2" type="ORF">NPIL_617951</name>
</gene>
<evidence type="ECO:0000256" key="1">
    <source>
        <dbReference type="SAM" id="MobiDB-lite"/>
    </source>
</evidence>
<protein>
    <submittedName>
        <fullName evidence="2">Uncharacterized protein</fullName>
    </submittedName>
</protein>
<reference evidence="2" key="1">
    <citation type="submission" date="2020-08" db="EMBL/GenBank/DDBJ databases">
        <title>Multicomponent nature underlies the extraordinary mechanical properties of spider dragline silk.</title>
        <authorList>
            <person name="Kono N."/>
            <person name="Nakamura H."/>
            <person name="Mori M."/>
            <person name="Yoshida Y."/>
            <person name="Ohtoshi R."/>
            <person name="Malay A.D."/>
            <person name="Moran D.A.P."/>
            <person name="Tomita M."/>
            <person name="Numata K."/>
            <person name="Arakawa K."/>
        </authorList>
    </citation>
    <scope>NUCLEOTIDE SEQUENCE</scope>
</reference>
<proteinExistence type="predicted"/>
<dbReference type="AlphaFoldDB" id="A0A8X6PKT3"/>
<dbReference type="EMBL" id="BMAW01071022">
    <property type="protein sequence ID" value="GFT76160.1"/>
    <property type="molecule type" value="Genomic_DNA"/>
</dbReference>
<evidence type="ECO:0000313" key="2">
    <source>
        <dbReference type="EMBL" id="GFT76160.1"/>
    </source>
</evidence>
<sequence length="53" mass="6254">KWPQTNMIAQTEQPEFRPQAVRQQMPDRTADLDTYTRICCGHQHYKGNGIYTE</sequence>
<organism evidence="2 3">
    <name type="scientific">Nephila pilipes</name>
    <name type="common">Giant wood spider</name>
    <name type="synonym">Nephila maculata</name>
    <dbReference type="NCBI Taxonomy" id="299642"/>
    <lineage>
        <taxon>Eukaryota</taxon>
        <taxon>Metazoa</taxon>
        <taxon>Ecdysozoa</taxon>
        <taxon>Arthropoda</taxon>
        <taxon>Chelicerata</taxon>
        <taxon>Arachnida</taxon>
        <taxon>Araneae</taxon>
        <taxon>Araneomorphae</taxon>
        <taxon>Entelegynae</taxon>
        <taxon>Araneoidea</taxon>
        <taxon>Nephilidae</taxon>
        <taxon>Nephila</taxon>
    </lineage>
</organism>
<comment type="caution">
    <text evidence="2">The sequence shown here is derived from an EMBL/GenBank/DDBJ whole genome shotgun (WGS) entry which is preliminary data.</text>
</comment>
<accession>A0A8X6PKT3</accession>